<dbReference type="Proteomes" id="UP000564885">
    <property type="component" value="Unassembled WGS sequence"/>
</dbReference>
<evidence type="ECO:0000256" key="2">
    <source>
        <dbReference type="SAM" id="Phobius"/>
    </source>
</evidence>
<organism evidence="3 4">
    <name type="scientific">Enterovirga aerilata</name>
    <dbReference type="NCBI Taxonomy" id="2730920"/>
    <lineage>
        <taxon>Bacteria</taxon>
        <taxon>Pseudomonadati</taxon>
        <taxon>Pseudomonadota</taxon>
        <taxon>Alphaproteobacteria</taxon>
        <taxon>Hyphomicrobiales</taxon>
        <taxon>Methylobacteriaceae</taxon>
        <taxon>Enterovirga</taxon>
    </lineage>
</organism>
<dbReference type="EMBL" id="JABEPP010000003">
    <property type="protein sequence ID" value="NNM73317.1"/>
    <property type="molecule type" value="Genomic_DNA"/>
</dbReference>
<protein>
    <submittedName>
        <fullName evidence="3">Uncharacterized protein</fullName>
    </submittedName>
</protein>
<feature type="region of interest" description="Disordered" evidence="1">
    <location>
        <begin position="66"/>
        <end position="99"/>
    </location>
</feature>
<proteinExistence type="predicted"/>
<keyword evidence="2" id="KW-0812">Transmembrane</keyword>
<keyword evidence="2" id="KW-1133">Transmembrane helix</keyword>
<sequence length="99" mass="10856">MALERPDNLDNMPPELELRDDDRFTGYEAEPERSHFGAFLMGGMVVAGGLLAFLYYDTDNLNGRASSDLMTGGISRTEAPPSLPSLRLSPSRQDAPQQP</sequence>
<dbReference type="RefSeq" id="WP_171218777.1">
    <property type="nucleotide sequence ID" value="NZ_JABEPP010000003.1"/>
</dbReference>
<keyword evidence="4" id="KW-1185">Reference proteome</keyword>
<evidence type="ECO:0000313" key="4">
    <source>
        <dbReference type="Proteomes" id="UP000564885"/>
    </source>
</evidence>
<evidence type="ECO:0000256" key="1">
    <source>
        <dbReference type="SAM" id="MobiDB-lite"/>
    </source>
</evidence>
<reference evidence="3 4" key="1">
    <citation type="submission" date="2020-04" db="EMBL/GenBank/DDBJ databases">
        <title>Enterovirga sp. isolate from soil.</title>
        <authorList>
            <person name="Chea S."/>
            <person name="Kim D.-U."/>
        </authorList>
    </citation>
    <scope>NUCLEOTIDE SEQUENCE [LARGE SCALE GENOMIC DNA]</scope>
    <source>
        <strain evidence="3 4">DB1703</strain>
    </source>
</reference>
<accession>A0A849IBG4</accession>
<feature type="transmembrane region" description="Helical" evidence="2">
    <location>
        <begin position="36"/>
        <end position="56"/>
    </location>
</feature>
<dbReference type="AlphaFoldDB" id="A0A849IBG4"/>
<evidence type="ECO:0000313" key="3">
    <source>
        <dbReference type="EMBL" id="NNM73317.1"/>
    </source>
</evidence>
<gene>
    <name evidence="3" type="ORF">HJG44_13090</name>
</gene>
<comment type="caution">
    <text evidence="3">The sequence shown here is derived from an EMBL/GenBank/DDBJ whole genome shotgun (WGS) entry which is preliminary data.</text>
</comment>
<name>A0A849IBG4_9HYPH</name>
<keyword evidence="2" id="KW-0472">Membrane</keyword>